<dbReference type="Pfam" id="PF01576">
    <property type="entry name" value="Myosin_tail_1"/>
    <property type="match status" value="1"/>
</dbReference>
<keyword evidence="1" id="KW-0175">Coiled coil</keyword>
<protein>
    <recommendedName>
        <fullName evidence="2">Coiled-coil domain-containing protein 102A</fullName>
    </recommendedName>
</protein>
<sequence>MNHTPSPHLSEGGKNTGGSLLCSLGLGSDRGIRSPDSLAHTPSPTGETPSSSPPLLLSPGLGGLGFGSLCDGAGADWESREELRLRELEEARARAAQMEKTMRWWSDCTANWREKWSKVRAERNRARDEIRQLRQRLDTLTKELTGVRRERQELASENETLRQETLRLQGDTLDRVGEGPPGSPEPEPVRDVDLNRQKMGQQKDLELLESVLRSGAAGLDTQEVWDGPGANPAGSRSSSGLSRQERSRQLWEDVTTVEEDSSKLNALQLRLDESQKVLLKEREDKLALSKSIERLEAELSQWKLKYEELSKSKQEALKQLNLLKEMHQDELGRMSEDLEDELGARSSMDKKLAELRAEMERLQVENAAEWGRRERLETEKLALERDNKKLKTQVEDLEEQLSKKRRQAASALDTDLKAIQSELFEKNKELADLRHVHAKLKKQFQERTAELAHANRRVESHDAEVKKLRLRVEELKKELGQAEDELDESHNQARKLQRSLDEQVEQTENLQVQLEHLQSRLRRQQQSPGLFGKMRSALFSPENTDGPNSDADEEDEDLQLQIP</sequence>
<feature type="region of interest" description="Disordered" evidence="3">
    <location>
        <begin position="519"/>
        <end position="563"/>
    </location>
</feature>
<dbReference type="Gene3D" id="1.10.287.1490">
    <property type="match status" value="1"/>
</dbReference>
<name>A0A3Q3AXF0_KRYMA</name>
<reference evidence="5" key="2">
    <citation type="submission" date="2025-09" db="UniProtKB">
        <authorList>
            <consortium name="Ensembl"/>
        </authorList>
    </citation>
    <scope>IDENTIFICATION</scope>
</reference>
<evidence type="ECO:0000256" key="3">
    <source>
        <dbReference type="SAM" id="MobiDB-lite"/>
    </source>
</evidence>
<dbReference type="Ensembl" id="ENSKMAT00000016409.1">
    <property type="protein sequence ID" value="ENSKMAP00000016179.1"/>
    <property type="gene ID" value="ENSKMAG00000012052.1"/>
</dbReference>
<keyword evidence="6" id="KW-1185">Reference proteome</keyword>
<dbReference type="PANTHER" id="PTHR46292:SF1">
    <property type="entry name" value="COILED-COIL DOMAIN-CONTAINING PROTEIN 102A"/>
    <property type="match status" value="1"/>
</dbReference>
<dbReference type="PANTHER" id="PTHR46292">
    <property type="entry name" value="COILED-COIL DOMAIN-CONTAINING PROTEIN 102A"/>
    <property type="match status" value="1"/>
</dbReference>
<organism evidence="5 6">
    <name type="scientific">Kryptolebias marmoratus</name>
    <name type="common">Mangrove killifish</name>
    <name type="synonym">Rivulus marmoratus</name>
    <dbReference type="NCBI Taxonomy" id="37003"/>
    <lineage>
        <taxon>Eukaryota</taxon>
        <taxon>Metazoa</taxon>
        <taxon>Chordata</taxon>
        <taxon>Craniata</taxon>
        <taxon>Vertebrata</taxon>
        <taxon>Euteleostomi</taxon>
        <taxon>Actinopterygii</taxon>
        <taxon>Neopterygii</taxon>
        <taxon>Teleostei</taxon>
        <taxon>Neoteleostei</taxon>
        <taxon>Acanthomorphata</taxon>
        <taxon>Ovalentaria</taxon>
        <taxon>Atherinomorphae</taxon>
        <taxon>Cyprinodontiformes</taxon>
        <taxon>Rivulidae</taxon>
        <taxon>Kryptolebias</taxon>
    </lineage>
</organism>
<evidence type="ECO:0000259" key="4">
    <source>
        <dbReference type="Pfam" id="PF01576"/>
    </source>
</evidence>
<feature type="domain" description="Myosin tail" evidence="4">
    <location>
        <begin position="329"/>
        <end position="521"/>
    </location>
</feature>
<reference evidence="5" key="1">
    <citation type="submission" date="2025-08" db="UniProtKB">
        <authorList>
            <consortium name="Ensembl"/>
        </authorList>
    </citation>
    <scope>IDENTIFICATION</scope>
</reference>
<evidence type="ECO:0000313" key="6">
    <source>
        <dbReference type="Proteomes" id="UP000264800"/>
    </source>
</evidence>
<dbReference type="InterPro" id="IPR002928">
    <property type="entry name" value="Myosin_tail"/>
</dbReference>
<dbReference type="GeneTree" id="ENSGT00730000110960"/>
<dbReference type="Proteomes" id="UP000264800">
    <property type="component" value="Unplaced"/>
</dbReference>
<feature type="region of interest" description="Disordered" evidence="3">
    <location>
        <begin position="480"/>
        <end position="502"/>
    </location>
</feature>
<dbReference type="GO" id="GO:0016459">
    <property type="term" value="C:myosin complex"/>
    <property type="evidence" value="ECO:0007669"/>
    <property type="project" value="InterPro"/>
</dbReference>
<feature type="region of interest" description="Disordered" evidence="3">
    <location>
        <begin position="1"/>
        <end position="58"/>
    </location>
</feature>
<evidence type="ECO:0000256" key="2">
    <source>
        <dbReference type="ARBA" id="ARBA00040149"/>
    </source>
</evidence>
<feature type="compositionally biased region" description="Low complexity" evidence="3">
    <location>
        <begin position="17"/>
        <end position="27"/>
    </location>
</feature>
<dbReference type="AlphaFoldDB" id="A0A3Q3AXF0"/>
<feature type="compositionally biased region" description="Acidic residues" evidence="3">
    <location>
        <begin position="550"/>
        <end position="563"/>
    </location>
</feature>
<feature type="compositionally biased region" description="Low complexity" evidence="3">
    <location>
        <begin position="41"/>
        <end position="58"/>
    </location>
</feature>
<proteinExistence type="predicted"/>
<feature type="compositionally biased region" description="Basic and acidic residues" evidence="3">
    <location>
        <begin position="150"/>
        <end position="165"/>
    </location>
</feature>
<evidence type="ECO:0000256" key="1">
    <source>
        <dbReference type="ARBA" id="ARBA00023054"/>
    </source>
</evidence>
<accession>A0A3Q3AXF0</accession>
<feature type="region of interest" description="Disordered" evidence="3">
    <location>
        <begin position="219"/>
        <end position="247"/>
    </location>
</feature>
<feature type="region of interest" description="Disordered" evidence="3">
    <location>
        <begin position="150"/>
        <end position="194"/>
    </location>
</feature>
<evidence type="ECO:0000313" key="5">
    <source>
        <dbReference type="Ensembl" id="ENSKMAP00000016179.1"/>
    </source>
</evidence>